<name>A0A1I0N0C1_9FLAO</name>
<comment type="subcellular location">
    <subcellularLocation>
        <location evidence="1">Membrane</location>
        <topology evidence="1">Multi-pass membrane protein</topology>
    </subcellularLocation>
</comment>
<sequence>MQVEKPNSLQVFFLTLMLYGYELISFFPDLLGIESRPVSIALRVVVLVSGIFVVLKNRMQLTKIHYLLFFFWFLYLLRLFYDTALTTKNILAPINDYWSFSVLIIVSMFACTTQFSEKTLLTVKNYILVILFIVNIWGLYNNITAPQIVPDDILIRADGNSSLNTVSFGKTSTILFFICFISLLKYKKNLLSIVFIIGMLLGLYNIFVAGSRGPLIQLIVIISLYTFVHIRQVRLKYVLLAFIVGIVLLNLFPSYFEASKLVFQRIGETGFTANENDQFRAMLLKSAWNQFLDHPFFGDAIETSMGNAYPHNIILESFMAMGIVGGLLSIVIFIVNIIIGTKVLKVFAYSFLGGILLMDTVGSISAGSIVNYLLIWPVLSLSINLSKTNGKK</sequence>
<evidence type="ECO:0000256" key="1">
    <source>
        <dbReference type="ARBA" id="ARBA00004141"/>
    </source>
</evidence>
<feature type="transmembrane region" description="Helical" evidence="5">
    <location>
        <begin position="12"/>
        <end position="31"/>
    </location>
</feature>
<protein>
    <submittedName>
        <fullName evidence="7">O-Antigen ligase</fullName>
    </submittedName>
</protein>
<dbReference type="OrthoDB" id="8077069at2"/>
<keyword evidence="2 5" id="KW-0812">Transmembrane</keyword>
<reference evidence="8" key="1">
    <citation type="submission" date="2016-10" db="EMBL/GenBank/DDBJ databases">
        <authorList>
            <person name="Varghese N."/>
            <person name="Submissions S."/>
        </authorList>
    </citation>
    <scope>NUCLEOTIDE SEQUENCE [LARGE SCALE GENOMIC DNA]</scope>
    <source>
        <strain evidence="8">DSM 17724</strain>
    </source>
</reference>
<keyword evidence="3 5" id="KW-1133">Transmembrane helix</keyword>
<feature type="transmembrane region" description="Helical" evidence="5">
    <location>
        <begin position="64"/>
        <end position="81"/>
    </location>
</feature>
<feature type="transmembrane region" description="Helical" evidence="5">
    <location>
        <begin position="346"/>
        <end position="363"/>
    </location>
</feature>
<dbReference type="Proteomes" id="UP000199469">
    <property type="component" value="Unassembled WGS sequence"/>
</dbReference>
<feature type="transmembrane region" description="Helical" evidence="5">
    <location>
        <begin position="214"/>
        <end position="230"/>
    </location>
</feature>
<organism evidence="7 8">
    <name type="scientific">Chryseobacterium wanjuense</name>
    <dbReference type="NCBI Taxonomy" id="356305"/>
    <lineage>
        <taxon>Bacteria</taxon>
        <taxon>Pseudomonadati</taxon>
        <taxon>Bacteroidota</taxon>
        <taxon>Flavobacteriia</taxon>
        <taxon>Flavobacteriales</taxon>
        <taxon>Weeksellaceae</taxon>
        <taxon>Chryseobacterium group</taxon>
        <taxon>Chryseobacterium</taxon>
    </lineage>
</organism>
<dbReference type="GO" id="GO:0016874">
    <property type="term" value="F:ligase activity"/>
    <property type="evidence" value="ECO:0007669"/>
    <property type="project" value="UniProtKB-KW"/>
</dbReference>
<feature type="transmembrane region" description="Helical" evidence="5">
    <location>
        <begin position="318"/>
        <end position="339"/>
    </location>
</feature>
<evidence type="ECO:0000256" key="2">
    <source>
        <dbReference type="ARBA" id="ARBA00022692"/>
    </source>
</evidence>
<evidence type="ECO:0000313" key="7">
    <source>
        <dbReference type="EMBL" id="SEV94359.1"/>
    </source>
</evidence>
<dbReference type="InterPro" id="IPR051533">
    <property type="entry name" value="WaaL-like"/>
</dbReference>
<feature type="transmembrane region" description="Helical" evidence="5">
    <location>
        <begin position="125"/>
        <end position="143"/>
    </location>
</feature>
<evidence type="ECO:0000259" key="6">
    <source>
        <dbReference type="Pfam" id="PF04932"/>
    </source>
</evidence>
<dbReference type="RefSeq" id="WP_089790317.1">
    <property type="nucleotide sequence ID" value="NZ_FOIU01000001.1"/>
</dbReference>
<dbReference type="InterPro" id="IPR007016">
    <property type="entry name" value="O-antigen_ligase-rel_domated"/>
</dbReference>
<keyword evidence="7" id="KW-0436">Ligase</keyword>
<feature type="transmembrane region" description="Helical" evidence="5">
    <location>
        <begin position="37"/>
        <end position="55"/>
    </location>
</feature>
<keyword evidence="4 5" id="KW-0472">Membrane</keyword>
<dbReference type="STRING" id="356305.SAMN05421841_0307"/>
<feature type="transmembrane region" description="Helical" evidence="5">
    <location>
        <begin position="163"/>
        <end position="183"/>
    </location>
</feature>
<feature type="transmembrane region" description="Helical" evidence="5">
    <location>
        <begin position="237"/>
        <end position="256"/>
    </location>
</feature>
<proteinExistence type="predicted"/>
<feature type="transmembrane region" description="Helical" evidence="5">
    <location>
        <begin position="190"/>
        <end position="208"/>
    </location>
</feature>
<dbReference type="AlphaFoldDB" id="A0A1I0N0C1"/>
<gene>
    <name evidence="7" type="ORF">SAMN05421841_0307</name>
</gene>
<accession>A0A1I0N0C1</accession>
<feature type="transmembrane region" description="Helical" evidence="5">
    <location>
        <begin position="97"/>
        <end position="113"/>
    </location>
</feature>
<keyword evidence="8" id="KW-1185">Reference proteome</keyword>
<evidence type="ECO:0000256" key="5">
    <source>
        <dbReference type="SAM" id="Phobius"/>
    </source>
</evidence>
<evidence type="ECO:0000256" key="3">
    <source>
        <dbReference type="ARBA" id="ARBA00022989"/>
    </source>
</evidence>
<dbReference type="Pfam" id="PF04932">
    <property type="entry name" value="Wzy_C"/>
    <property type="match status" value="1"/>
</dbReference>
<dbReference type="PANTHER" id="PTHR37422:SF23">
    <property type="entry name" value="TEICHURONIC ACID BIOSYNTHESIS PROTEIN TUAE"/>
    <property type="match status" value="1"/>
</dbReference>
<dbReference type="PANTHER" id="PTHR37422">
    <property type="entry name" value="TEICHURONIC ACID BIOSYNTHESIS PROTEIN TUAE"/>
    <property type="match status" value="1"/>
</dbReference>
<evidence type="ECO:0000313" key="8">
    <source>
        <dbReference type="Proteomes" id="UP000199469"/>
    </source>
</evidence>
<evidence type="ECO:0000256" key="4">
    <source>
        <dbReference type="ARBA" id="ARBA00023136"/>
    </source>
</evidence>
<feature type="domain" description="O-antigen ligase-related" evidence="6">
    <location>
        <begin position="198"/>
        <end position="328"/>
    </location>
</feature>
<dbReference type="GO" id="GO:0016020">
    <property type="term" value="C:membrane"/>
    <property type="evidence" value="ECO:0007669"/>
    <property type="project" value="UniProtKB-SubCell"/>
</dbReference>
<dbReference type="EMBL" id="FOIU01000001">
    <property type="protein sequence ID" value="SEV94359.1"/>
    <property type="molecule type" value="Genomic_DNA"/>
</dbReference>